<dbReference type="EMBL" id="JAAIUW010000001">
    <property type="protein sequence ID" value="KAF7844444.1"/>
    <property type="molecule type" value="Genomic_DNA"/>
</dbReference>
<sequence length="98" mass="11085">MGGWKEGGGEVSVFGEERFWWVGYGFGVERGEAERRVKEEGYGLAGWGLRFGGEGYGFEAWWRERWGSQFWKMGVVWCAGGWREGRGEEGDDGYGGLE</sequence>
<keyword evidence="2" id="KW-1185">Reference proteome</keyword>
<dbReference type="Proteomes" id="UP000634136">
    <property type="component" value="Unassembled WGS sequence"/>
</dbReference>
<name>A0A834XHH6_9FABA</name>
<evidence type="ECO:0000313" key="2">
    <source>
        <dbReference type="Proteomes" id="UP000634136"/>
    </source>
</evidence>
<comment type="caution">
    <text evidence="1">The sequence shown here is derived from an EMBL/GenBank/DDBJ whole genome shotgun (WGS) entry which is preliminary data.</text>
</comment>
<reference evidence="1" key="1">
    <citation type="submission" date="2020-09" db="EMBL/GenBank/DDBJ databases">
        <title>Genome-Enabled Discovery of Anthraquinone Biosynthesis in Senna tora.</title>
        <authorList>
            <person name="Kang S.-H."/>
            <person name="Pandey R.P."/>
            <person name="Lee C.-M."/>
            <person name="Sim J.-S."/>
            <person name="Jeong J.-T."/>
            <person name="Choi B.-S."/>
            <person name="Jung M."/>
            <person name="Ginzburg D."/>
            <person name="Zhao K."/>
            <person name="Won S.Y."/>
            <person name="Oh T.-J."/>
            <person name="Yu Y."/>
            <person name="Kim N.-H."/>
            <person name="Lee O.R."/>
            <person name="Lee T.-H."/>
            <person name="Bashyal P."/>
            <person name="Kim T.-S."/>
            <person name="Lee W.-H."/>
            <person name="Kawkins C."/>
            <person name="Kim C.-K."/>
            <person name="Kim J.S."/>
            <person name="Ahn B.O."/>
            <person name="Rhee S.Y."/>
            <person name="Sohng J.K."/>
        </authorList>
    </citation>
    <scope>NUCLEOTIDE SEQUENCE</scope>
    <source>
        <tissue evidence="1">Leaf</tissue>
    </source>
</reference>
<evidence type="ECO:0000313" key="1">
    <source>
        <dbReference type="EMBL" id="KAF7844444.1"/>
    </source>
</evidence>
<dbReference type="AlphaFoldDB" id="A0A834XHH6"/>
<protein>
    <submittedName>
        <fullName evidence="1">Uncharacterized protein</fullName>
    </submittedName>
</protein>
<organism evidence="1 2">
    <name type="scientific">Senna tora</name>
    <dbReference type="NCBI Taxonomy" id="362788"/>
    <lineage>
        <taxon>Eukaryota</taxon>
        <taxon>Viridiplantae</taxon>
        <taxon>Streptophyta</taxon>
        <taxon>Embryophyta</taxon>
        <taxon>Tracheophyta</taxon>
        <taxon>Spermatophyta</taxon>
        <taxon>Magnoliopsida</taxon>
        <taxon>eudicotyledons</taxon>
        <taxon>Gunneridae</taxon>
        <taxon>Pentapetalae</taxon>
        <taxon>rosids</taxon>
        <taxon>fabids</taxon>
        <taxon>Fabales</taxon>
        <taxon>Fabaceae</taxon>
        <taxon>Caesalpinioideae</taxon>
        <taxon>Cassia clade</taxon>
        <taxon>Senna</taxon>
    </lineage>
</organism>
<proteinExistence type="predicted"/>
<accession>A0A834XHH6</accession>
<gene>
    <name evidence="1" type="ORF">G2W53_001349</name>
</gene>